<feature type="transmembrane region" description="Helical" evidence="1">
    <location>
        <begin position="53"/>
        <end position="71"/>
    </location>
</feature>
<proteinExistence type="predicted"/>
<keyword evidence="1" id="KW-0472">Membrane</keyword>
<organism evidence="2 3">
    <name type="scientific">Nocardia aurantia</name>
    <dbReference type="NCBI Taxonomy" id="2585199"/>
    <lineage>
        <taxon>Bacteria</taxon>
        <taxon>Bacillati</taxon>
        <taxon>Actinomycetota</taxon>
        <taxon>Actinomycetes</taxon>
        <taxon>Mycobacteriales</taxon>
        <taxon>Nocardiaceae</taxon>
        <taxon>Nocardia</taxon>
    </lineage>
</organism>
<keyword evidence="1" id="KW-0812">Transmembrane</keyword>
<feature type="transmembrane region" description="Helical" evidence="1">
    <location>
        <begin position="30"/>
        <end position="47"/>
    </location>
</feature>
<protein>
    <submittedName>
        <fullName evidence="2">Uncharacterized protein</fullName>
    </submittedName>
</protein>
<dbReference type="Proteomes" id="UP000431401">
    <property type="component" value="Unassembled WGS sequence"/>
</dbReference>
<reference evidence="2 3" key="1">
    <citation type="submission" date="2019-10" db="EMBL/GenBank/DDBJ databases">
        <title>Nocardia macrotermitis sp. nov. and Nocardia aurantia sp. nov., isolated from the gut of fungus growing-termite Macrotermes natalensis.</title>
        <authorList>
            <person name="Benndorf R."/>
            <person name="Schwitalla J."/>
            <person name="Martin K."/>
            <person name="De Beer W."/>
            <person name="Kaster A.-K."/>
            <person name="Vollmers J."/>
            <person name="Poulsen M."/>
            <person name="Beemelmanns C."/>
        </authorList>
    </citation>
    <scope>NUCLEOTIDE SEQUENCE [LARGE SCALE GENOMIC DNA]</scope>
    <source>
        <strain evidence="2 3">RB56</strain>
    </source>
</reference>
<gene>
    <name evidence="2" type="ORF">NRB56_46010</name>
</gene>
<evidence type="ECO:0000313" key="2">
    <source>
        <dbReference type="EMBL" id="MQY29012.1"/>
    </source>
</evidence>
<keyword evidence="1" id="KW-1133">Transmembrane helix</keyword>
<evidence type="ECO:0000256" key="1">
    <source>
        <dbReference type="SAM" id="Phobius"/>
    </source>
</evidence>
<sequence length="214" mass="22785">MTDEPKPEPPQPIGLDLIAPEMYTPMLRRLSLAAIGIGIVMGLLLALAVPWPIAVVAGVVLGAPTALYALAVQRRRIWLAGTVIRARTIFGSRRLDVAEATGVEILIFPGRLSRIVLRVTAGGARQVVPLAMYTDAGSGRELHILGLRRLADALAASPLAAALAVSDVLVGQLRAEARDAVLEERPLYRAVRSVRSRDSVQPVVLSDRDIAALG</sequence>
<keyword evidence="3" id="KW-1185">Reference proteome</keyword>
<name>A0A7K0DUF3_9NOCA</name>
<evidence type="ECO:0000313" key="3">
    <source>
        <dbReference type="Proteomes" id="UP000431401"/>
    </source>
</evidence>
<dbReference type="EMBL" id="WEGI01000010">
    <property type="protein sequence ID" value="MQY29012.1"/>
    <property type="molecule type" value="Genomic_DNA"/>
</dbReference>
<comment type="caution">
    <text evidence="2">The sequence shown here is derived from an EMBL/GenBank/DDBJ whole genome shotgun (WGS) entry which is preliminary data.</text>
</comment>
<accession>A0A7K0DUF3</accession>
<dbReference type="AlphaFoldDB" id="A0A7K0DUF3"/>
<dbReference type="RefSeq" id="WP_319943384.1">
    <property type="nucleotide sequence ID" value="NZ_WEGI01000010.1"/>
</dbReference>